<dbReference type="GO" id="GO:0016780">
    <property type="term" value="F:phosphotransferase activity, for other substituted phosphate groups"/>
    <property type="evidence" value="ECO:0007669"/>
    <property type="project" value="TreeGrafter"/>
</dbReference>
<dbReference type="NCBIfam" id="TIGR03025">
    <property type="entry name" value="EPS_sugtrans"/>
    <property type="match status" value="1"/>
</dbReference>
<evidence type="ECO:0000313" key="10">
    <source>
        <dbReference type="Proteomes" id="UP000196027"/>
    </source>
</evidence>
<dbReference type="Pfam" id="PF02397">
    <property type="entry name" value="Bac_transf"/>
    <property type="match status" value="1"/>
</dbReference>
<feature type="transmembrane region" description="Helical" evidence="7">
    <location>
        <begin position="112"/>
        <end position="136"/>
    </location>
</feature>
<dbReference type="PANTHER" id="PTHR30576:SF0">
    <property type="entry name" value="UNDECAPRENYL-PHOSPHATE N-ACETYLGALACTOSAMINYL 1-PHOSPHATE TRANSFERASE-RELATED"/>
    <property type="match status" value="1"/>
</dbReference>
<dbReference type="Gene3D" id="3.40.50.720">
    <property type="entry name" value="NAD(P)-binding Rossmann-like Domain"/>
    <property type="match status" value="1"/>
</dbReference>
<feature type="transmembrane region" description="Helical" evidence="7">
    <location>
        <begin position="52"/>
        <end position="73"/>
    </location>
</feature>
<keyword evidence="6 7" id="KW-0472">Membrane</keyword>
<evidence type="ECO:0000256" key="6">
    <source>
        <dbReference type="ARBA" id="ARBA00023136"/>
    </source>
</evidence>
<dbReference type="AlphaFoldDB" id="A0A1Y0I8Q5"/>
<evidence type="ECO:0000256" key="5">
    <source>
        <dbReference type="ARBA" id="ARBA00022989"/>
    </source>
</evidence>
<evidence type="ECO:0000256" key="7">
    <source>
        <dbReference type="SAM" id="Phobius"/>
    </source>
</evidence>
<dbReference type="KEGG" id="ome:OLMES_2083"/>
<keyword evidence="4 7" id="KW-0812">Transmembrane</keyword>
<dbReference type="EMBL" id="CP021425">
    <property type="protein sequence ID" value="ARU56156.1"/>
    <property type="molecule type" value="Genomic_DNA"/>
</dbReference>
<organism evidence="9 10">
    <name type="scientific">Oleiphilus messinensis</name>
    <dbReference type="NCBI Taxonomy" id="141451"/>
    <lineage>
        <taxon>Bacteria</taxon>
        <taxon>Pseudomonadati</taxon>
        <taxon>Pseudomonadota</taxon>
        <taxon>Gammaproteobacteria</taxon>
        <taxon>Oceanospirillales</taxon>
        <taxon>Oleiphilaceae</taxon>
        <taxon>Oleiphilus</taxon>
    </lineage>
</organism>
<proteinExistence type="inferred from homology"/>
<dbReference type="RefSeq" id="WP_087461179.1">
    <property type="nucleotide sequence ID" value="NZ_CP021425.1"/>
</dbReference>
<dbReference type="InterPro" id="IPR017475">
    <property type="entry name" value="EPS_sugar_tfrase"/>
</dbReference>
<keyword evidence="5 7" id="KW-1133">Transmembrane helix</keyword>
<evidence type="ECO:0000256" key="2">
    <source>
        <dbReference type="ARBA" id="ARBA00006464"/>
    </source>
</evidence>
<evidence type="ECO:0000256" key="1">
    <source>
        <dbReference type="ARBA" id="ARBA00004141"/>
    </source>
</evidence>
<comment type="subcellular location">
    <subcellularLocation>
        <location evidence="1">Membrane</location>
        <topology evidence="1">Multi-pass membrane protein</topology>
    </subcellularLocation>
</comment>
<accession>A0A1Y0I8Q5</accession>
<name>A0A1Y0I8Q5_9GAMM</name>
<evidence type="ECO:0000256" key="3">
    <source>
        <dbReference type="ARBA" id="ARBA00022679"/>
    </source>
</evidence>
<dbReference type="Proteomes" id="UP000196027">
    <property type="component" value="Chromosome"/>
</dbReference>
<reference evidence="9 10" key="1">
    <citation type="submission" date="2017-05" db="EMBL/GenBank/DDBJ databases">
        <title>Genomic insights into alkan degradation activity of Oleiphilus messinensis.</title>
        <authorList>
            <person name="Kozyavkin S.A."/>
            <person name="Slesarev A.I."/>
            <person name="Golyshin P.N."/>
            <person name="Korzhenkov A."/>
            <person name="Golyshina O.N."/>
            <person name="Toshchakov S.V."/>
        </authorList>
    </citation>
    <scope>NUCLEOTIDE SEQUENCE [LARGE SCALE GENOMIC DNA]</scope>
    <source>
        <strain evidence="9 10">ME102</strain>
    </source>
</reference>
<comment type="similarity">
    <text evidence="2">Belongs to the bacterial sugar transferase family.</text>
</comment>
<dbReference type="InterPro" id="IPR017464">
    <property type="entry name" value="Sugar_tfrase_EpsB_2"/>
</dbReference>
<feature type="domain" description="Bacterial sugar transferase" evidence="8">
    <location>
        <begin position="279"/>
        <end position="464"/>
    </location>
</feature>
<gene>
    <name evidence="9" type="ORF">OLMES_2083</name>
</gene>
<feature type="transmembrane region" description="Helical" evidence="7">
    <location>
        <begin position="12"/>
        <end position="32"/>
    </location>
</feature>
<dbReference type="Pfam" id="PF13727">
    <property type="entry name" value="CoA_binding_3"/>
    <property type="match status" value="1"/>
</dbReference>
<keyword evidence="10" id="KW-1185">Reference proteome</keyword>
<protein>
    <submittedName>
        <fullName evidence="9">Lipopolysaccharide synthesis sugar transferase</fullName>
    </submittedName>
</protein>
<dbReference type="NCBIfam" id="TIGR03013">
    <property type="entry name" value="EpsB_2"/>
    <property type="match status" value="1"/>
</dbReference>
<evidence type="ECO:0000313" key="9">
    <source>
        <dbReference type="EMBL" id="ARU56156.1"/>
    </source>
</evidence>
<dbReference type="OrthoDB" id="9808602at2"/>
<dbReference type="InterPro" id="IPR003362">
    <property type="entry name" value="Bact_transf"/>
</dbReference>
<evidence type="ECO:0000259" key="8">
    <source>
        <dbReference type="Pfam" id="PF02397"/>
    </source>
</evidence>
<feature type="transmembrane region" description="Helical" evidence="7">
    <location>
        <begin position="85"/>
        <end position="106"/>
    </location>
</feature>
<dbReference type="PANTHER" id="PTHR30576">
    <property type="entry name" value="COLANIC BIOSYNTHESIS UDP-GLUCOSE LIPID CARRIER TRANSFERASE"/>
    <property type="match status" value="1"/>
</dbReference>
<feature type="transmembrane region" description="Helical" evidence="7">
    <location>
        <begin position="284"/>
        <end position="305"/>
    </location>
</feature>
<sequence>MAHVRIFKHYIHFPFIILGLLESLAFILAIFIAVPTRLAIGDIEYEYHYFEILPSAIAYAYTILICMNAMGVYQAKSKEGKTGMFVRTIVAFTIGSLIFPIFYYLASDIFGVIWRSVLLIATVYALVLVFVVRGLFYGMVDENAFKKNVLVLGAGHRAKRVLEDLRNPEDWKGFNLLGFFPYADEEIQVPNYQIVQSYSGLKDYALTHGVDEIIIALDDRRRKLPVEELMACKMEGIQILQEYVFTERETRKVSLEVISPGWFIFSEGFNRSSTWALIKRFTDILASVSLLLLAWPLMLVTAILIKLEEGWRAPLFYKQVRVGLNGNPFEVIKFRSMRVDAEKAGQAIWATKNDSRVTRVGAVIRKYRIDELPQLFNVLKGEMAFVGPRPERPVFVEKLAETIPFYNERHRVKPGLTGWAQLCFAYADSEEDSREKLRYDLYYLKNNSLLLDILIILQTVEVVIFKKGAH</sequence>
<keyword evidence="3 9" id="KW-0808">Transferase</keyword>
<dbReference type="GO" id="GO:0016020">
    <property type="term" value="C:membrane"/>
    <property type="evidence" value="ECO:0007669"/>
    <property type="project" value="UniProtKB-SubCell"/>
</dbReference>
<evidence type="ECO:0000256" key="4">
    <source>
        <dbReference type="ARBA" id="ARBA00022692"/>
    </source>
</evidence>